<dbReference type="Gene3D" id="3.40.50.300">
    <property type="entry name" value="P-loop containing nucleotide triphosphate hydrolases"/>
    <property type="match status" value="1"/>
</dbReference>
<dbReference type="InterPro" id="IPR052922">
    <property type="entry name" value="Cytidylate_Kinase-2"/>
</dbReference>
<dbReference type="PANTHER" id="PTHR37816:SF3">
    <property type="entry name" value="MODULATES DNA TOPOLOGY"/>
    <property type="match status" value="1"/>
</dbReference>
<sequence>MPKLNIIGPPGSGKSTLARKLGKAIQISPTHLDALYFKPGWVETSKQELCEKVQQLILEKEDWIIEGNYTATWSMRFAEADLTVFLDLPRYTYFYRVLKRSLFSLGKVRPDSAPGCPERIDFSFYKYVLDYPKKRADILKRLAEIPDGKRIVLQSKLEIERFLIEYSETSN</sequence>
<name>A0A3D8TUN2_9LIST</name>
<reference evidence="2" key="1">
    <citation type="submission" date="2015-04" db="EMBL/GenBank/DDBJ databases">
        <authorList>
            <person name="Schardt J."/>
            <person name="Mueller-Herbst S."/>
            <person name="Scherer S."/>
            <person name="Huptas C."/>
        </authorList>
    </citation>
    <scope>NUCLEOTIDE SEQUENCE [LARGE SCALE GENOMIC DNA]</scope>
    <source>
        <strain evidence="2">Kiel-L1</strain>
    </source>
</reference>
<keyword evidence="2" id="KW-1185">Reference proteome</keyword>
<dbReference type="EMBL" id="LARY01000001">
    <property type="protein sequence ID" value="RDX02796.1"/>
    <property type="molecule type" value="Genomic_DNA"/>
</dbReference>
<comment type="caution">
    <text evidence="1">The sequence shown here is derived from an EMBL/GenBank/DDBJ whole genome shotgun (WGS) entry which is preliminary data.</text>
</comment>
<dbReference type="Proteomes" id="UP000257055">
    <property type="component" value="Unassembled WGS sequence"/>
</dbReference>
<dbReference type="SUPFAM" id="SSF52540">
    <property type="entry name" value="P-loop containing nucleoside triphosphate hydrolases"/>
    <property type="match status" value="1"/>
</dbReference>
<accession>A0A3D8TUN2</accession>
<evidence type="ECO:0000313" key="2">
    <source>
        <dbReference type="Proteomes" id="UP000257055"/>
    </source>
</evidence>
<dbReference type="PANTHER" id="PTHR37816">
    <property type="entry name" value="YALI0E33011P"/>
    <property type="match status" value="1"/>
</dbReference>
<gene>
    <name evidence="1" type="ORF">UR08_04630</name>
</gene>
<dbReference type="AlphaFoldDB" id="A0A3D8TUN2"/>
<evidence type="ECO:0008006" key="3">
    <source>
        <dbReference type="Google" id="ProtNLM"/>
    </source>
</evidence>
<protein>
    <recommendedName>
        <fullName evidence="3">Topology modulation protein</fullName>
    </recommendedName>
</protein>
<dbReference type="InterPro" id="IPR027417">
    <property type="entry name" value="P-loop_NTPase"/>
</dbReference>
<organism evidence="1 2">
    <name type="scientific">Listeria kieliensis</name>
    <dbReference type="NCBI Taxonomy" id="1621700"/>
    <lineage>
        <taxon>Bacteria</taxon>
        <taxon>Bacillati</taxon>
        <taxon>Bacillota</taxon>
        <taxon>Bacilli</taxon>
        <taxon>Bacillales</taxon>
        <taxon>Listeriaceae</taxon>
        <taxon>Listeria</taxon>
    </lineage>
</organism>
<evidence type="ECO:0000313" key="1">
    <source>
        <dbReference type="EMBL" id="RDX02796.1"/>
    </source>
</evidence>
<proteinExistence type="predicted"/>
<dbReference type="RefSeq" id="WP_115752485.1">
    <property type="nucleotide sequence ID" value="NZ_LARY01000001.1"/>
</dbReference>